<dbReference type="EMBL" id="CAFBNE010000008">
    <property type="protein sequence ID" value="CAB4933338.1"/>
    <property type="molecule type" value="Genomic_DNA"/>
</dbReference>
<dbReference type="AlphaFoldDB" id="A0A6J7IPX6"/>
<gene>
    <name evidence="1" type="ORF">UFOPK3772_00401</name>
</gene>
<reference evidence="1" key="1">
    <citation type="submission" date="2020-05" db="EMBL/GenBank/DDBJ databases">
        <authorList>
            <person name="Chiriac C."/>
            <person name="Salcher M."/>
            <person name="Ghai R."/>
            <person name="Kavagutti S V."/>
        </authorList>
    </citation>
    <scope>NUCLEOTIDE SEQUENCE</scope>
</reference>
<name>A0A6J7IPX6_9ZZZZ</name>
<protein>
    <submittedName>
        <fullName evidence="1">Unannotated protein</fullName>
    </submittedName>
</protein>
<organism evidence="1">
    <name type="scientific">freshwater metagenome</name>
    <dbReference type="NCBI Taxonomy" id="449393"/>
    <lineage>
        <taxon>unclassified sequences</taxon>
        <taxon>metagenomes</taxon>
        <taxon>ecological metagenomes</taxon>
    </lineage>
</organism>
<proteinExistence type="predicted"/>
<evidence type="ECO:0000313" key="1">
    <source>
        <dbReference type="EMBL" id="CAB4933338.1"/>
    </source>
</evidence>
<sequence>MGPPLLRVKVSPIEPSVAHAGGVAVWVVRFHDLIRMKHASGREQDLLGIHKLEAIRATRPREE</sequence>
<accession>A0A6J7IPX6</accession>